<dbReference type="AlphaFoldDB" id="A0AAT9H2C8"/>
<dbReference type="RefSeq" id="WP_369614812.1">
    <property type="nucleotide sequence ID" value="NZ_AP031573.1"/>
</dbReference>
<gene>
    <name evidence="1" type="ORF">CFS9_22620</name>
</gene>
<proteinExistence type="predicted"/>
<organism evidence="1">
    <name type="scientific">Flavobacterium sp. CFS9</name>
    <dbReference type="NCBI Taxonomy" id="3143118"/>
    <lineage>
        <taxon>Bacteria</taxon>
        <taxon>Pseudomonadati</taxon>
        <taxon>Bacteroidota</taxon>
        <taxon>Flavobacteriia</taxon>
        <taxon>Flavobacteriales</taxon>
        <taxon>Flavobacteriaceae</taxon>
        <taxon>Flavobacterium</taxon>
    </lineage>
</organism>
<protein>
    <recommendedName>
        <fullName evidence="2">DUF4249 domain-containing protein</fullName>
    </recommendedName>
</protein>
<evidence type="ECO:0008006" key="2">
    <source>
        <dbReference type="Google" id="ProtNLM"/>
    </source>
</evidence>
<evidence type="ECO:0000313" key="1">
    <source>
        <dbReference type="EMBL" id="BFM43621.1"/>
    </source>
</evidence>
<dbReference type="Pfam" id="PF14054">
    <property type="entry name" value="DUF4249"/>
    <property type="match status" value="1"/>
</dbReference>
<dbReference type="InterPro" id="IPR025345">
    <property type="entry name" value="DUF4249"/>
</dbReference>
<reference evidence="1" key="1">
    <citation type="submission" date="2024-05" db="EMBL/GenBank/DDBJ databases">
        <title>Whole-Genome Sequence of CFS9, a Potential Fish Probiotic Isolated from the Body Surface of Silurus asotus.</title>
        <authorList>
            <person name="Kojima M."/>
            <person name="Tobioka K."/>
            <person name="Yokota K."/>
            <person name="Nakatani H."/>
            <person name="Hori K."/>
            <person name="Tamaru Y."/>
            <person name="Okazaki F."/>
        </authorList>
    </citation>
    <scope>NUCLEOTIDE SEQUENCE</scope>
    <source>
        <strain evidence="1">CFS9</strain>
    </source>
</reference>
<dbReference type="PROSITE" id="PS51257">
    <property type="entry name" value="PROKAR_LIPOPROTEIN"/>
    <property type="match status" value="1"/>
</dbReference>
<sequence>MKKYLLLLAVMIVTSCSKDDFSQSGTESKIVVEGWIEEGDYAQVLLSSSIPVTNTIDSTNVLNHVIRSAKITISDGVTSEVLRVKNDKNRVPPFVYYGSTLKGEAGKEYSLKIEYLNRVVEAVTKIPKSVPIKSAEYIKKVDTDTTGYVFVKFDDPVNEKNYYQIATRIEGEEPIFVPAFYGNLDDKNFSTSAVSVQVNRGVLLFPKTKFTPYFTDGDVIQVKLRTQNKESLDFWNSWQNEIVNSRNPIYPANTSLKSNIKGGIGIWAGYGQSTFMVKALEKTKPF</sequence>
<dbReference type="EMBL" id="AP031573">
    <property type="protein sequence ID" value="BFM43621.1"/>
    <property type="molecule type" value="Genomic_DNA"/>
</dbReference>
<name>A0AAT9H2C8_9FLAO</name>
<accession>A0AAT9H2C8</accession>